<dbReference type="PANTHER" id="PTHR30231">
    <property type="entry name" value="DNA POLYMERASE III SUBUNIT EPSILON"/>
    <property type="match status" value="1"/>
</dbReference>
<name>E4RV68_LEAB4</name>
<dbReference type="Proteomes" id="UP000007435">
    <property type="component" value="Chromosome"/>
</dbReference>
<gene>
    <name evidence="2" type="ordered locus">Lbys_3145</name>
</gene>
<evidence type="ECO:0000313" key="2">
    <source>
        <dbReference type="EMBL" id="ADQ18806.1"/>
    </source>
</evidence>
<evidence type="ECO:0000259" key="1">
    <source>
        <dbReference type="SMART" id="SM00479"/>
    </source>
</evidence>
<proteinExistence type="predicted"/>
<protein>
    <submittedName>
        <fullName evidence="2">Exonuclease RNase T and DNA polymerase III</fullName>
    </submittedName>
</protein>
<accession>E4RV68</accession>
<dbReference type="GO" id="GO:0003676">
    <property type="term" value="F:nucleic acid binding"/>
    <property type="evidence" value="ECO:0007669"/>
    <property type="project" value="InterPro"/>
</dbReference>
<dbReference type="AlphaFoldDB" id="E4RV68"/>
<dbReference type="Gene3D" id="3.30.420.10">
    <property type="entry name" value="Ribonuclease H-like superfamily/Ribonuclease H"/>
    <property type="match status" value="1"/>
</dbReference>
<dbReference type="SMART" id="SM00479">
    <property type="entry name" value="EXOIII"/>
    <property type="match status" value="1"/>
</dbReference>
<dbReference type="EMBL" id="CP002305">
    <property type="protein sequence ID" value="ADQ18806.1"/>
    <property type="molecule type" value="Genomic_DNA"/>
</dbReference>
<dbReference type="eggNOG" id="COG0847">
    <property type="taxonomic scope" value="Bacteria"/>
</dbReference>
<dbReference type="HOGENOM" id="CLU_047806_14_1_10"/>
<organism evidence="2 3">
    <name type="scientific">Leadbetterella byssophila (strain DSM 17132 / JCM 16389 / KACC 11308 / NBRC 106382 / 4M15)</name>
    <dbReference type="NCBI Taxonomy" id="649349"/>
    <lineage>
        <taxon>Bacteria</taxon>
        <taxon>Pseudomonadati</taxon>
        <taxon>Bacteroidota</taxon>
        <taxon>Cytophagia</taxon>
        <taxon>Cytophagales</taxon>
        <taxon>Leadbetterellaceae</taxon>
        <taxon>Leadbetterella</taxon>
    </lineage>
</organism>
<dbReference type="GO" id="GO:0005829">
    <property type="term" value="C:cytosol"/>
    <property type="evidence" value="ECO:0007669"/>
    <property type="project" value="TreeGrafter"/>
</dbReference>
<reference evidence="2 3" key="2">
    <citation type="journal article" date="2011" name="Stand. Genomic Sci.">
        <title>Complete genome sequence of Leadbetterella byssophila type strain (4M15).</title>
        <authorList>
            <person name="Abt B."/>
            <person name="Teshima H."/>
            <person name="Lucas S."/>
            <person name="Lapidus A."/>
            <person name="Del Rio T.G."/>
            <person name="Nolan M."/>
            <person name="Tice H."/>
            <person name="Cheng J.F."/>
            <person name="Pitluck S."/>
            <person name="Liolios K."/>
            <person name="Pagani I."/>
            <person name="Ivanova N."/>
            <person name="Mavromatis K."/>
            <person name="Pati A."/>
            <person name="Tapia R."/>
            <person name="Han C."/>
            <person name="Goodwin L."/>
            <person name="Chen A."/>
            <person name="Palaniappan K."/>
            <person name="Land M."/>
            <person name="Hauser L."/>
            <person name="Chang Y.J."/>
            <person name="Jeffries C.D."/>
            <person name="Rohde M."/>
            <person name="Goker M."/>
            <person name="Tindall B.J."/>
            <person name="Detter J.C."/>
            <person name="Woyke T."/>
            <person name="Bristow J."/>
            <person name="Eisen J.A."/>
            <person name="Markowitz V."/>
            <person name="Hugenholtz P."/>
            <person name="Klenk H.P."/>
            <person name="Kyrpides N.C."/>
        </authorList>
    </citation>
    <scope>NUCLEOTIDE SEQUENCE [LARGE SCALE GENOMIC DNA]</scope>
    <source>
        <strain evidence="3">DSM 17132 / JCM 16389 / KACC 11308 / NBRC 106382 / 4M15</strain>
    </source>
</reference>
<dbReference type="GO" id="GO:0008408">
    <property type="term" value="F:3'-5' exonuclease activity"/>
    <property type="evidence" value="ECO:0007669"/>
    <property type="project" value="TreeGrafter"/>
</dbReference>
<sequence>MEFVAIDFETATAQKDSACAVGVVWVKGLDIIEEYYTLIQPPNNEYNFYNTKVHGIRARDTENAPTFKDIYPKLKSILQGKKIVAHNSAFDKDVLYYTMLSAGLDYSELELPKKWDCTVKIYRKKGLPKVNLAACSKLYGIDLTHHNALSDAMACAKLYMIHHHPLFSHVIPQKVALKAS</sequence>
<dbReference type="InterPro" id="IPR036397">
    <property type="entry name" value="RNaseH_sf"/>
</dbReference>
<dbReference type="STRING" id="649349.Lbys_3145"/>
<dbReference type="Pfam" id="PF00929">
    <property type="entry name" value="RNase_T"/>
    <property type="match status" value="1"/>
</dbReference>
<keyword evidence="2" id="KW-0378">Hydrolase</keyword>
<keyword evidence="2" id="KW-0540">Nuclease</keyword>
<keyword evidence="3" id="KW-1185">Reference proteome</keyword>
<feature type="domain" description="Exonuclease" evidence="1">
    <location>
        <begin position="2"/>
        <end position="168"/>
    </location>
</feature>
<dbReference type="GO" id="GO:0006259">
    <property type="term" value="P:DNA metabolic process"/>
    <property type="evidence" value="ECO:0007669"/>
    <property type="project" value="UniProtKB-ARBA"/>
</dbReference>
<dbReference type="CDD" id="cd06130">
    <property type="entry name" value="DNA_pol_III_epsilon_like"/>
    <property type="match status" value="1"/>
</dbReference>
<dbReference type="InterPro" id="IPR013520">
    <property type="entry name" value="Ribonucl_H"/>
</dbReference>
<dbReference type="InterPro" id="IPR012337">
    <property type="entry name" value="RNaseH-like_sf"/>
</dbReference>
<dbReference type="OrthoDB" id="9803913at2"/>
<dbReference type="SUPFAM" id="SSF53098">
    <property type="entry name" value="Ribonuclease H-like"/>
    <property type="match status" value="1"/>
</dbReference>
<evidence type="ECO:0000313" key="3">
    <source>
        <dbReference type="Proteomes" id="UP000007435"/>
    </source>
</evidence>
<dbReference type="PANTHER" id="PTHR30231:SF42">
    <property type="entry name" value="EXONUCLEASE"/>
    <property type="match status" value="1"/>
</dbReference>
<keyword evidence="2" id="KW-0269">Exonuclease</keyword>
<dbReference type="RefSeq" id="WP_013409833.1">
    <property type="nucleotide sequence ID" value="NC_014655.1"/>
</dbReference>
<reference key="1">
    <citation type="submission" date="2010-11" db="EMBL/GenBank/DDBJ databases">
        <title>The complete genome of Leadbetterella byssophila DSM 17132.</title>
        <authorList>
            <consortium name="US DOE Joint Genome Institute (JGI-PGF)"/>
            <person name="Lucas S."/>
            <person name="Copeland A."/>
            <person name="Lapidus A."/>
            <person name="Glavina del Rio T."/>
            <person name="Dalin E."/>
            <person name="Tice H."/>
            <person name="Bruce D."/>
            <person name="Goodwin L."/>
            <person name="Pitluck S."/>
            <person name="Kyrpides N."/>
            <person name="Mavromatis K."/>
            <person name="Ivanova N."/>
            <person name="Teshima H."/>
            <person name="Brettin T."/>
            <person name="Detter J.C."/>
            <person name="Han C."/>
            <person name="Tapia R."/>
            <person name="Land M."/>
            <person name="Hauser L."/>
            <person name="Markowitz V."/>
            <person name="Cheng J.-F."/>
            <person name="Hugenholtz P."/>
            <person name="Woyke T."/>
            <person name="Wu D."/>
            <person name="Tindall B."/>
            <person name="Pomrenke H.G."/>
            <person name="Brambilla E."/>
            <person name="Klenk H.-P."/>
            <person name="Eisen J.A."/>
        </authorList>
    </citation>
    <scope>NUCLEOTIDE SEQUENCE [LARGE SCALE GENOMIC DNA]</scope>
    <source>
        <strain>DSM 17132</strain>
    </source>
</reference>
<dbReference type="KEGG" id="lby:Lbys_3145"/>